<dbReference type="SMR" id="P91500"/>
<dbReference type="FunFam" id="3.40.50.300:FF:003675">
    <property type="entry name" value="Molybdopterin synthase catalytic subunit"/>
    <property type="match status" value="1"/>
</dbReference>
<dbReference type="GO" id="GO:0030366">
    <property type="term" value="F:molybdopterin synthase activity"/>
    <property type="evidence" value="ECO:0007669"/>
    <property type="project" value="UniProtKB-UniRule"/>
</dbReference>
<proteinExistence type="evidence at protein level"/>
<dbReference type="eggNOG" id="KOG3307">
    <property type="taxonomic scope" value="Eukaryota"/>
</dbReference>
<dbReference type="CTD" id="188966"/>
<dbReference type="WormBase" id="T27A3.6">
    <property type="protein sequence ID" value="CE14227"/>
    <property type="gene ID" value="WBGene00020842"/>
    <property type="gene designation" value="nmrk-1"/>
</dbReference>
<dbReference type="RefSeq" id="NP_491763.1">
    <property type="nucleotide sequence ID" value="NM_059362.5"/>
</dbReference>
<protein>
    <recommendedName>
        <fullName evidence="4">Molybdopterin synthase catalytic subunit</fullName>
        <ecNumber evidence="4">2.8.1.12</ecNumber>
    </recommendedName>
    <alternativeName>
        <fullName evidence="4">Molybdenum cofactor synthesis protein 2 large subunit</fullName>
    </alternativeName>
    <alternativeName>
        <fullName evidence="4">Molybdenum cofactor synthesis protein 2B</fullName>
        <shortName evidence="4">MOCS2B</shortName>
    </alternativeName>
</protein>
<dbReference type="FunFam" id="3.90.1170.40:FF:000002">
    <property type="entry name" value="Molybdopterin synthase catalytic subunit"/>
    <property type="match status" value="1"/>
</dbReference>
<dbReference type="OMA" id="HAPIFKY"/>
<sequence>MTSTKAYVLALAGCTNSGKSTLAKEFQRFFGAGETTIINQDEFYKTENEVEKIYHPDAEHLTDEGYYWSFDEKEAINIDQFRQRILNESKVYKNVIIDGNMITEMDEIVDLCDRIVVMTLDFKTCKRRREARTDYVPADTPGYFVNVAFPAYVRHLERARQRSRTDSRLTFIDVSESKFDDKNKSIVNFRQQILDDHIKLTDEVIDVKVVDQLVSHPSCGAISTFNGVTRDNHGGRDVSNLSYDCHDLMAYKKLRGICAEIRAEYPDVKKIAIFHRLGKVDIGESSVIISTSSPHRKTAIQATEKCIDLLKEHAPIFKYEEYSNGEVDGVWKSNIEDSKQ</sequence>
<dbReference type="UniPathway" id="UPA00344"/>
<dbReference type="Pfam" id="PF02391">
    <property type="entry name" value="MoaE"/>
    <property type="match status" value="1"/>
</dbReference>
<evidence type="ECO:0000256" key="2">
    <source>
        <dbReference type="ARBA" id="ARBA00022679"/>
    </source>
</evidence>
<dbReference type="GeneID" id="188966"/>
<keyword evidence="8" id="KW-1267">Proteomics identification</keyword>
<dbReference type="HOGENOM" id="CLU_070411_0_0_1"/>
<keyword evidence="3 4" id="KW-0501">Molybdenum cofactor biosynthesis</keyword>
<evidence type="ECO:0000313" key="6">
    <source>
        <dbReference type="Proteomes" id="UP000001940"/>
    </source>
</evidence>
<dbReference type="Gene3D" id="3.40.50.300">
    <property type="entry name" value="P-loop containing nucleotide triphosphate hydrolases"/>
    <property type="match status" value="1"/>
</dbReference>
<keyword evidence="6" id="KW-1185">Reference proteome</keyword>
<comment type="function">
    <text evidence="4">Catalytic subunit of the molybdopterin synthase complex, a complex that catalyzes the conversion of precursor Z into molybdopterin. Acts by mediating the incorporation of 2 sulfur atoms from thiocarboxylated MOCS2A into precursor Z to generate a dithiolene group.</text>
</comment>
<dbReference type="PeptideAtlas" id="P91500"/>
<dbReference type="GO" id="GO:1990140">
    <property type="term" value="C:molybdopterin synthase complex"/>
    <property type="evidence" value="ECO:0007669"/>
    <property type="project" value="UniProtKB-UniRule"/>
</dbReference>
<dbReference type="PRO" id="PR:P91500"/>
<reference evidence="5 6" key="1">
    <citation type="journal article" date="1998" name="Science">
        <title>Genome sequence of the nematode C. elegans: a platform for investigating biology.</title>
        <authorList>
            <consortium name="The C. elegans sequencing consortium"/>
            <person name="Sulson J.E."/>
            <person name="Waterston R."/>
        </authorList>
    </citation>
    <scope>NUCLEOTIDE SEQUENCE [LARGE SCALE GENOMIC DNA]</scope>
    <source>
        <strain evidence="5 6">Bristol N2</strain>
    </source>
</reference>
<dbReference type="Proteomes" id="UP000001940">
    <property type="component" value="Chromosome I"/>
</dbReference>
<evidence type="ECO:0000313" key="7">
    <source>
        <dbReference type="WormBase" id="T27A3.6"/>
    </source>
</evidence>
<feature type="binding site" evidence="4">
    <location>
        <begin position="295"/>
        <end position="296"/>
    </location>
    <ligand>
        <name>substrate</name>
    </ligand>
</feature>
<dbReference type="eggNOG" id="KOG3308">
    <property type="taxonomic scope" value="Eukaryota"/>
</dbReference>
<dbReference type="FunCoup" id="P91500">
    <property type="interactions" value="175"/>
</dbReference>
<keyword evidence="2 4" id="KW-0808">Transferase</keyword>
<dbReference type="CDD" id="cd02024">
    <property type="entry name" value="NRK1"/>
    <property type="match status" value="1"/>
</dbReference>
<dbReference type="OrthoDB" id="5531344at2759"/>
<dbReference type="AlphaFoldDB" id="P91500"/>
<evidence type="ECO:0000313" key="5">
    <source>
        <dbReference type="EMBL" id="CCD72006.1"/>
    </source>
</evidence>
<evidence type="ECO:0000256" key="1">
    <source>
        <dbReference type="ARBA" id="ARBA00022490"/>
    </source>
</evidence>
<dbReference type="GO" id="GO:0006777">
    <property type="term" value="P:Mo-molybdopterin cofactor biosynthetic process"/>
    <property type="evidence" value="ECO:0007669"/>
    <property type="project" value="UniProtKB-UniRule"/>
</dbReference>
<dbReference type="InParanoid" id="P91500"/>
<dbReference type="EC" id="2.8.1.12" evidence="4"/>
<evidence type="ECO:0007829" key="8">
    <source>
        <dbReference type="PeptideAtlas" id="P91500"/>
    </source>
</evidence>
<comment type="catalytic activity">
    <reaction evidence="4">
        <text>2 [molybdopterin-synthase sulfur-carrier protein]-C-terminal-Gly-aminoethanethioate + cyclic pyranopterin phosphate + H2O = molybdopterin + 2 [molybdopterin-synthase sulfur-carrier protein]-C-terminal Gly-Gly + 2 H(+)</text>
        <dbReference type="Rhea" id="RHEA:26333"/>
        <dbReference type="Rhea" id="RHEA-COMP:12202"/>
        <dbReference type="Rhea" id="RHEA-COMP:19907"/>
        <dbReference type="ChEBI" id="CHEBI:15377"/>
        <dbReference type="ChEBI" id="CHEBI:15378"/>
        <dbReference type="ChEBI" id="CHEBI:58698"/>
        <dbReference type="ChEBI" id="CHEBI:59648"/>
        <dbReference type="ChEBI" id="CHEBI:90778"/>
        <dbReference type="ChEBI" id="CHEBI:232372"/>
        <dbReference type="EC" id="2.8.1.12"/>
    </reaction>
</comment>
<dbReference type="PANTHER" id="PTHR23404">
    <property type="entry name" value="MOLYBDOPTERIN SYNTHASE RELATED"/>
    <property type="match status" value="1"/>
</dbReference>
<dbReference type="SUPFAM" id="SSF52540">
    <property type="entry name" value="P-loop containing nucleoside triphosphate hydrolases"/>
    <property type="match status" value="1"/>
</dbReference>
<dbReference type="SUPFAM" id="SSF54690">
    <property type="entry name" value="Molybdopterin synthase subunit MoaE"/>
    <property type="match status" value="1"/>
</dbReference>
<evidence type="ECO:0000256" key="4">
    <source>
        <dbReference type="HAMAP-Rule" id="MF_03052"/>
    </source>
</evidence>
<keyword evidence="1 4" id="KW-0963">Cytoplasm</keyword>
<comment type="pathway">
    <text evidence="4">Cofactor biosynthesis; molybdopterin biosynthesis.</text>
</comment>
<comment type="subunit">
    <text evidence="4">Heterotetramer; composed of 2 small (MOCS2A) and 2 large (MOCS2B) subunits.</text>
</comment>
<dbReference type="PIR" id="T25919">
    <property type="entry name" value="T25919"/>
</dbReference>
<dbReference type="InterPro" id="IPR028888">
    <property type="entry name" value="MOCS2B_euk"/>
</dbReference>
<dbReference type="UCSC" id="T27A3.6">
    <property type="organism name" value="c. elegans"/>
</dbReference>
<name>P91500_CAEEL</name>
<dbReference type="KEGG" id="cel:CELE_T27A3.6"/>
<dbReference type="InterPro" id="IPR027417">
    <property type="entry name" value="P-loop_NTPase"/>
</dbReference>
<dbReference type="HAMAP" id="MF_03052">
    <property type="entry name" value="MOC2B"/>
    <property type="match status" value="1"/>
</dbReference>
<comment type="subcellular location">
    <subcellularLocation>
        <location evidence="4">Cytoplasm</location>
    </subcellularLocation>
</comment>
<dbReference type="InterPro" id="IPR036563">
    <property type="entry name" value="MoaE_sf"/>
</dbReference>
<organism evidence="5 6">
    <name type="scientific">Caenorhabditis elegans</name>
    <dbReference type="NCBI Taxonomy" id="6239"/>
    <lineage>
        <taxon>Eukaryota</taxon>
        <taxon>Metazoa</taxon>
        <taxon>Ecdysozoa</taxon>
        <taxon>Nematoda</taxon>
        <taxon>Chromadorea</taxon>
        <taxon>Rhabditida</taxon>
        <taxon>Rhabditina</taxon>
        <taxon>Rhabditomorpha</taxon>
        <taxon>Rhabditoidea</taxon>
        <taxon>Rhabditidae</taxon>
        <taxon>Peloderinae</taxon>
        <taxon>Caenorhabditis</taxon>
    </lineage>
</organism>
<accession>P91500</accession>
<feature type="binding site" evidence="4">
    <location>
        <position position="311"/>
    </location>
    <ligand>
        <name>substrate</name>
    </ligand>
</feature>
<dbReference type="Bgee" id="WBGene00020842">
    <property type="expression patterns" value="Expressed in germ line (C elegans) and 4 other cell types or tissues"/>
</dbReference>
<dbReference type="PaxDb" id="6239-T27A3.6"/>
<dbReference type="PhylomeDB" id="P91500"/>
<dbReference type="GO" id="GO:0005829">
    <property type="term" value="C:cytosol"/>
    <property type="evidence" value="ECO:0000318"/>
    <property type="project" value="GO_Central"/>
</dbReference>
<dbReference type="InterPro" id="IPR003448">
    <property type="entry name" value="Mopterin_biosynth_MoaE"/>
</dbReference>
<gene>
    <name evidence="5 7" type="primary">nmrk-1</name>
    <name evidence="5" type="ORF">CELE_T27A3.6</name>
    <name evidence="7" type="ORF">T27A3.6</name>
</gene>
<evidence type="ECO:0000256" key="3">
    <source>
        <dbReference type="ARBA" id="ARBA00023150"/>
    </source>
</evidence>
<dbReference type="EMBL" id="BX284601">
    <property type="protein sequence ID" value="CCD72006.1"/>
    <property type="molecule type" value="Genomic_DNA"/>
</dbReference>
<dbReference type="AGR" id="WB:WBGene00020842"/>
<dbReference type="CDD" id="cd00756">
    <property type="entry name" value="MoaE"/>
    <property type="match status" value="1"/>
</dbReference>
<feature type="binding site" evidence="4">
    <location>
        <begin position="318"/>
        <end position="320"/>
    </location>
    <ligand>
        <name>substrate</name>
    </ligand>
</feature>
<dbReference type="STRING" id="6239.T27A3.6.1"/>
<comment type="similarity">
    <text evidence="4">Belongs to the MoaE family. MOCS2B subfamily.</text>
</comment>
<dbReference type="Gene3D" id="3.90.1170.40">
    <property type="entry name" value="Molybdopterin biosynthesis MoaE subunit"/>
    <property type="match status" value="1"/>
</dbReference>